<keyword evidence="5 10" id="KW-1278">Translocase</keyword>
<dbReference type="OrthoDB" id="9803192at2"/>
<dbReference type="PRINTS" id="PR00419">
    <property type="entry name" value="ADXRDTASE"/>
</dbReference>
<comment type="cofactor">
    <cofactor evidence="10">
        <name>[4Fe-4S] cluster</name>
        <dbReference type="ChEBI" id="CHEBI:49883"/>
    </cofactor>
    <text evidence="10">Binds 3 [4Fe-4S] clusters.</text>
</comment>
<dbReference type="SUPFAM" id="SSF51971">
    <property type="entry name" value="Nucleotide-binding domain"/>
    <property type="match status" value="1"/>
</dbReference>
<dbReference type="PROSITE" id="PS51656">
    <property type="entry name" value="4FE4S"/>
    <property type="match status" value="1"/>
</dbReference>
<evidence type="ECO:0000256" key="9">
    <source>
        <dbReference type="ARBA" id="ARBA00023136"/>
    </source>
</evidence>
<dbReference type="AlphaFoldDB" id="A0A1T4XB45"/>
<feature type="transmembrane region" description="Helical" evidence="11">
    <location>
        <begin position="6"/>
        <end position="28"/>
    </location>
</feature>
<evidence type="ECO:0000256" key="5">
    <source>
        <dbReference type="ARBA" id="ARBA00022967"/>
    </source>
</evidence>
<keyword evidence="7 10" id="KW-0408">Iron</keyword>
<name>A0A1T4XB45_9BACT</name>
<dbReference type="Gene3D" id="3.50.50.60">
    <property type="entry name" value="FAD/NAD(P)-binding domain"/>
    <property type="match status" value="2"/>
</dbReference>
<keyword evidence="15" id="KW-1185">Reference proteome</keyword>
<feature type="domain" description="4Fe-4S ferredoxin-type" evidence="12">
    <location>
        <begin position="159"/>
        <end position="188"/>
    </location>
</feature>
<dbReference type="InterPro" id="IPR010207">
    <property type="entry name" value="Elect_transpt_cplx_RnfB/RsxB"/>
</dbReference>
<evidence type="ECO:0000256" key="8">
    <source>
        <dbReference type="ARBA" id="ARBA00023014"/>
    </source>
</evidence>
<feature type="domain" description="4Fe-4S" evidence="13">
    <location>
        <begin position="30"/>
        <end position="89"/>
    </location>
</feature>
<feature type="binding site" evidence="10">
    <location>
        <position position="138"/>
    </location>
    <ligand>
        <name>[4Fe-4S] cluster</name>
        <dbReference type="ChEBI" id="CHEBI:49883"/>
        <label>2</label>
    </ligand>
</feature>
<comment type="function">
    <text evidence="10">Part of a membrane-bound complex that couples electron transfer with translocation of ions across the membrane.</text>
</comment>
<keyword evidence="1 10" id="KW-0813">Transport</keyword>
<dbReference type="EC" id="7.-.-.-" evidence="10"/>
<feature type="binding site" evidence="10">
    <location>
        <position position="174"/>
    </location>
    <ligand>
        <name>[4Fe-4S] cluster</name>
        <dbReference type="ChEBI" id="CHEBI:49883"/>
        <label>3</label>
    </ligand>
</feature>
<comment type="subunit">
    <text evidence="10">The complex is composed of six subunits: RnfA, RnfB, RnfC, RnfD, RnfE and RnfG.</text>
</comment>
<dbReference type="SUPFAM" id="SSF46548">
    <property type="entry name" value="alpha-helical ferredoxin"/>
    <property type="match status" value="2"/>
</dbReference>
<dbReference type="InterPro" id="IPR017896">
    <property type="entry name" value="4Fe4S_Fe-S-bd"/>
</dbReference>
<feature type="binding site" evidence="10">
    <location>
        <position position="47"/>
    </location>
    <ligand>
        <name>[4Fe-4S] cluster</name>
        <dbReference type="ChEBI" id="CHEBI:49883"/>
        <label>1</label>
    </ligand>
</feature>
<feature type="binding site" evidence="10">
    <location>
        <position position="168"/>
    </location>
    <ligand>
        <name>[4Fe-4S] cluster</name>
        <dbReference type="ChEBI" id="CHEBI:49883"/>
        <label>3</label>
    </ligand>
</feature>
<comment type="subcellular location">
    <subcellularLocation>
        <location evidence="10">Cell membrane</location>
    </subcellularLocation>
</comment>
<dbReference type="Gene3D" id="1.10.1060.10">
    <property type="entry name" value="Alpha-helical ferredoxin"/>
    <property type="match status" value="1"/>
</dbReference>
<evidence type="ECO:0000259" key="13">
    <source>
        <dbReference type="PROSITE" id="PS51656"/>
    </source>
</evidence>
<accession>A0A1T4XB45</accession>
<dbReference type="InterPro" id="IPR017900">
    <property type="entry name" value="4Fe4S_Fe_S_CS"/>
</dbReference>
<evidence type="ECO:0000256" key="6">
    <source>
        <dbReference type="ARBA" id="ARBA00022982"/>
    </source>
</evidence>
<keyword evidence="2 10" id="KW-0004">4Fe-4S</keyword>
<dbReference type="InterPro" id="IPR009051">
    <property type="entry name" value="Helical_ferredxn"/>
</dbReference>
<dbReference type="PANTHER" id="PTHR42783:SF3">
    <property type="entry name" value="GLUTAMATE SYNTHASE [NADPH] SMALL CHAIN-RELATED"/>
    <property type="match status" value="1"/>
</dbReference>
<dbReference type="STRING" id="1121449.SAMN02745704_01983"/>
<evidence type="ECO:0000256" key="10">
    <source>
        <dbReference type="HAMAP-Rule" id="MF_00463"/>
    </source>
</evidence>
<keyword evidence="6 10" id="KW-0249">Electron transport</keyword>
<comment type="caution">
    <text evidence="10">Lacks conserved residue(s) required for the propagation of feature annotation.</text>
</comment>
<organism evidence="14 15">
    <name type="scientific">Paucidesulfovibrio gracilis DSM 16080</name>
    <dbReference type="NCBI Taxonomy" id="1121449"/>
    <lineage>
        <taxon>Bacteria</taxon>
        <taxon>Pseudomonadati</taxon>
        <taxon>Thermodesulfobacteriota</taxon>
        <taxon>Desulfovibrionia</taxon>
        <taxon>Desulfovibrionales</taxon>
        <taxon>Desulfovibrionaceae</taxon>
        <taxon>Paucidesulfovibrio</taxon>
    </lineage>
</organism>
<comment type="similarity">
    <text evidence="10">Belongs to the 4Fe4S bacterial-type ferredoxin family. RnfB subfamily.</text>
</comment>
<evidence type="ECO:0000256" key="7">
    <source>
        <dbReference type="ARBA" id="ARBA00023004"/>
    </source>
</evidence>
<feature type="binding site" evidence="10">
    <location>
        <position position="50"/>
    </location>
    <ligand>
        <name>[4Fe-4S] cluster</name>
        <dbReference type="ChEBI" id="CHEBI:49883"/>
        <label>1</label>
    </ligand>
</feature>
<dbReference type="InterPro" id="IPR036188">
    <property type="entry name" value="FAD/NAD-bd_sf"/>
</dbReference>
<dbReference type="Proteomes" id="UP000190027">
    <property type="component" value="Unassembled WGS sequence"/>
</dbReference>
<evidence type="ECO:0000256" key="1">
    <source>
        <dbReference type="ARBA" id="ARBA00022448"/>
    </source>
</evidence>
<evidence type="ECO:0000256" key="4">
    <source>
        <dbReference type="ARBA" id="ARBA00022737"/>
    </source>
</evidence>
<keyword evidence="3 10" id="KW-0479">Metal-binding</keyword>
<feature type="domain" description="4Fe-4S ferredoxin-type" evidence="12">
    <location>
        <begin position="129"/>
        <end position="158"/>
    </location>
</feature>
<feature type="binding site" evidence="10">
    <location>
        <position position="148"/>
    </location>
    <ligand>
        <name>[4Fe-4S] cluster</name>
        <dbReference type="ChEBI" id="CHEBI:49883"/>
        <label>3</label>
    </ligand>
</feature>
<dbReference type="PROSITE" id="PS51379">
    <property type="entry name" value="4FE4S_FER_2"/>
    <property type="match status" value="2"/>
</dbReference>
<evidence type="ECO:0000313" key="15">
    <source>
        <dbReference type="Proteomes" id="UP000190027"/>
    </source>
</evidence>
<dbReference type="GO" id="GO:0046872">
    <property type="term" value="F:metal ion binding"/>
    <property type="evidence" value="ECO:0007669"/>
    <property type="project" value="UniProtKB-KW"/>
</dbReference>
<dbReference type="Pfam" id="PF07992">
    <property type="entry name" value="Pyr_redox_2"/>
    <property type="match status" value="1"/>
</dbReference>
<feature type="binding site" evidence="10">
    <location>
        <position position="72"/>
    </location>
    <ligand>
        <name>[4Fe-4S] cluster</name>
        <dbReference type="ChEBI" id="CHEBI:49883"/>
        <label>1</label>
    </ligand>
</feature>
<dbReference type="HAMAP" id="MF_00463">
    <property type="entry name" value="RsxB_RnfB"/>
    <property type="match status" value="1"/>
</dbReference>
<dbReference type="SUPFAM" id="SSF54862">
    <property type="entry name" value="4Fe-4S ferredoxins"/>
    <property type="match status" value="1"/>
</dbReference>
<reference evidence="14 15" key="1">
    <citation type="submission" date="2017-02" db="EMBL/GenBank/DDBJ databases">
        <authorList>
            <person name="Peterson S.W."/>
        </authorList>
    </citation>
    <scope>NUCLEOTIDE SEQUENCE [LARGE SCALE GENOMIC DNA]</scope>
    <source>
        <strain evidence="14 15">DSM 16080</strain>
    </source>
</reference>
<gene>
    <name evidence="10" type="primary">rnfB</name>
    <name evidence="14" type="ORF">SAMN02745704_01983</name>
</gene>
<protein>
    <recommendedName>
        <fullName evidence="10">Ion-translocating oxidoreductase complex subunit B</fullName>
        <ecNumber evidence="10">7.-.-.-</ecNumber>
    </recommendedName>
    <alternativeName>
        <fullName evidence="10">Rnf electron transport complex subunit B</fullName>
    </alternativeName>
</protein>
<dbReference type="Gene3D" id="1.10.15.40">
    <property type="entry name" value="Electron transport complex subunit B, putative Fe-S cluster"/>
    <property type="match status" value="1"/>
</dbReference>
<keyword evidence="11" id="KW-0812">Transmembrane</keyword>
<sequence>MIFTSFLALMGIGFTAAVILGVASRLLYVDEDPRLAQVEDALAGANCGGCGYPGCAGAAAAVVAGKEGADVCIVGGEEVARNVASIMGLKVVTLEPRLAHVDCTGGIRAEENYHYEGASDCRAQHLLHGGSKMCPEGCLGLGSCVRACPFDAIFMGENGYPVVNPDACRACGKCEEVCPRGVMSVYGVTDSLLHLNQTSDCLAPCRQRCPGEINIPKYINCVKNGDYASAVQTIKERNPLLLVCGRVCPRPCETVCRRGHVDEPVGINMLKRFVADWEMNSGTRLPVHCAPSTGQRVAVIGGGPAGLSCAYFLRRFGHNPTIFESMPKLGGQLRYGIPEYRLPKDVLDWEIQGILDLGVKVRTEKRFGRDITLESLGERNYDAVFLGIGAWANATLRIPGEDAPGVMSGTEMLTKVGLNVRTGIGKRVIVIGGGNTAIDSARTSVRLGADVTLMYRRSREEMPANPEEIEGAEQEGVNFQFLAQPVEVVLDDSGHACGVKYVQMRLGEADASGRRRPEPVPGSETVLEADSVLAAIGQKPALDCLYEEDQECPLEATRWRTLAADPDTLQTAIPYVFTGGDMFTGPSLVISAIGAGRRAARAIHHYLASGKVTVPDNVLHGLMDYTLFKDVTDVELKERTAMPHVCDLDDRTQCFDEVEGTISESEALYEANRCLRCGLTCYDRDMPAPLLGASSDAATGKTVEVK</sequence>
<keyword evidence="8 10" id="KW-0411">Iron-sulfur</keyword>
<dbReference type="GO" id="GO:0051539">
    <property type="term" value="F:4 iron, 4 sulfur cluster binding"/>
    <property type="evidence" value="ECO:0007669"/>
    <property type="project" value="UniProtKB-UniRule"/>
</dbReference>
<evidence type="ECO:0000313" key="14">
    <source>
        <dbReference type="EMBL" id="SKA86679.1"/>
    </source>
</evidence>
<dbReference type="RefSeq" id="WP_078717539.1">
    <property type="nucleotide sequence ID" value="NZ_FUYC01000009.1"/>
</dbReference>
<dbReference type="GO" id="GO:0005886">
    <property type="term" value="C:plasma membrane"/>
    <property type="evidence" value="ECO:0007669"/>
    <property type="project" value="UniProtKB-SubCell"/>
</dbReference>
<feature type="binding site" evidence="10">
    <location>
        <position position="55"/>
    </location>
    <ligand>
        <name>[4Fe-4S] cluster</name>
        <dbReference type="ChEBI" id="CHEBI:49883"/>
        <label>1</label>
    </ligand>
</feature>
<feature type="binding site" evidence="10">
    <location>
        <position position="178"/>
    </location>
    <ligand>
        <name>[4Fe-4S] cluster</name>
        <dbReference type="ChEBI" id="CHEBI:49883"/>
        <label>2</label>
    </ligand>
</feature>
<dbReference type="GO" id="GO:0022900">
    <property type="term" value="P:electron transport chain"/>
    <property type="evidence" value="ECO:0007669"/>
    <property type="project" value="UniProtKB-UniRule"/>
</dbReference>
<dbReference type="InterPro" id="IPR007202">
    <property type="entry name" value="4Fe-4S_dom"/>
</dbReference>
<dbReference type="Pfam" id="PF14691">
    <property type="entry name" value="Fer4_20"/>
    <property type="match status" value="1"/>
</dbReference>
<feature type="region of interest" description="Hydrophobic" evidence="10">
    <location>
        <begin position="1"/>
        <end position="24"/>
    </location>
</feature>
<dbReference type="PANTHER" id="PTHR42783">
    <property type="entry name" value="GLUTAMATE SYNTHASE [NADPH] SMALL CHAIN"/>
    <property type="match status" value="1"/>
</dbReference>
<proteinExistence type="inferred from homology"/>
<feature type="binding site" evidence="10">
    <location>
        <position position="134"/>
    </location>
    <ligand>
        <name>[4Fe-4S] cluster</name>
        <dbReference type="ChEBI" id="CHEBI:49883"/>
        <label>2</label>
    </ligand>
</feature>
<keyword evidence="9 10" id="KW-0472">Membrane</keyword>
<keyword evidence="11" id="KW-1133">Transmembrane helix</keyword>
<evidence type="ECO:0000256" key="11">
    <source>
        <dbReference type="SAM" id="Phobius"/>
    </source>
</evidence>
<feature type="binding site" evidence="10">
    <location>
        <position position="171"/>
    </location>
    <ligand>
        <name>[4Fe-4S] cluster</name>
        <dbReference type="ChEBI" id="CHEBI:49883"/>
        <label>3</label>
    </ligand>
</feature>
<evidence type="ECO:0000256" key="2">
    <source>
        <dbReference type="ARBA" id="ARBA00022485"/>
    </source>
</evidence>
<feature type="binding site" evidence="10">
    <location>
        <position position="144"/>
    </location>
    <ligand>
        <name>[4Fe-4S] cluster</name>
        <dbReference type="ChEBI" id="CHEBI:49883"/>
        <label>2</label>
    </ligand>
</feature>
<keyword evidence="10" id="KW-1003">Cell membrane</keyword>
<dbReference type="GO" id="GO:0016491">
    <property type="term" value="F:oxidoreductase activity"/>
    <property type="evidence" value="ECO:0007669"/>
    <property type="project" value="InterPro"/>
</dbReference>
<dbReference type="EMBL" id="FUYC01000009">
    <property type="protein sequence ID" value="SKA86679.1"/>
    <property type="molecule type" value="Genomic_DNA"/>
</dbReference>
<dbReference type="Pfam" id="PF04060">
    <property type="entry name" value="FeS"/>
    <property type="match status" value="1"/>
</dbReference>
<dbReference type="InterPro" id="IPR028261">
    <property type="entry name" value="DPD_II"/>
</dbReference>
<dbReference type="GO" id="GO:0009055">
    <property type="term" value="F:electron transfer activity"/>
    <property type="evidence" value="ECO:0007669"/>
    <property type="project" value="InterPro"/>
</dbReference>
<dbReference type="PROSITE" id="PS00198">
    <property type="entry name" value="4FE4S_FER_1"/>
    <property type="match status" value="1"/>
</dbReference>
<keyword evidence="4 10" id="KW-0677">Repeat</keyword>
<dbReference type="Pfam" id="PF12838">
    <property type="entry name" value="Fer4_7"/>
    <property type="match status" value="1"/>
</dbReference>
<evidence type="ECO:0000256" key="3">
    <source>
        <dbReference type="ARBA" id="ARBA00022723"/>
    </source>
</evidence>
<dbReference type="InterPro" id="IPR023753">
    <property type="entry name" value="FAD/NAD-binding_dom"/>
</dbReference>
<evidence type="ECO:0000259" key="12">
    <source>
        <dbReference type="PROSITE" id="PS51379"/>
    </source>
</evidence>